<dbReference type="PANTHER" id="PTHR35158:SF1">
    <property type="entry name" value="CDNA SEQUENCE CN725425"/>
    <property type="match status" value="1"/>
</dbReference>
<evidence type="ECO:0000313" key="3">
    <source>
        <dbReference type="Proteomes" id="UP000002279"/>
    </source>
</evidence>
<sequence>MNWVGGARTRIMFKQEKRKQKEYFEKKRLQSKAKSMGISSPAKSSSVSLDLLNMYVVNQISTKKERPVKAPVHVNLSKGSKMPLRRYNVELPMSPCFPPSKLCLDDMQWSKQQHGLDDTRKYVSNEFPLYMESKVTHSGKEDQNSRVEKYSVSPTSLFAEWSSHIQFSNQNASASPWEIAFEEKKKEQNLSFSQPGNVTYEDFMVSKLAGSPNIISQPHNRRSSDMWFEQLSCPENWSSNDDLKIGTSNMMIGKDHGSRNRRESYFGMEREKGESNQPSLEFYKAENQSVHSILSKDVHPFVDKESTSFLRTDQQDVNLIFDNRSSSDTKNTHNFPGWMDGVSIWDQQNSFPRFQENSSVDRNLKSVFTVPDQTFFGNSGIPSKNYNENNQLNNNPWREYSSHQRNDYSASFENQYDPVMSGKRRTLENYGETLESSKKIQNYPNKHIGNLFLRESLHKSPQDLGFSQSLMREEEKDELEASPKIMNDKIGCDSSPSSQSPSYSPRQTESFFSSSPVMPSEEEDLVLPIEDPESEKKWKNETFSNSKPSASCTEFPNDFPPCEESIKRGVKGHEQSDNFYTSGDNSGLSQCNSRANFRKRNNKHCYHPIGQRDAWSQTEERSVPEGKSDVAVQCDMMQEREERNHLFPLKSARGVPENTKVDTTRRQEIPSEEAHRSISLTDSPEHQPEVNYLSVNDPGVLDITMM</sequence>
<dbReference type="Proteomes" id="UP000002279">
    <property type="component" value="Chromosome 2"/>
</dbReference>
<evidence type="ECO:0000313" key="2">
    <source>
        <dbReference type="Ensembl" id="ENSOANP00000036756.1"/>
    </source>
</evidence>
<feature type="compositionally biased region" description="Acidic residues" evidence="1">
    <location>
        <begin position="520"/>
        <end position="533"/>
    </location>
</feature>
<dbReference type="OMA" id="IHVNMNR"/>
<keyword evidence="3" id="KW-1185">Reference proteome</keyword>
<feature type="compositionally biased region" description="Low complexity" evidence="1">
    <location>
        <begin position="494"/>
        <end position="505"/>
    </location>
</feature>
<dbReference type="GeneTree" id="ENSGT00390000002848"/>
<dbReference type="AlphaFoldDB" id="A0A6I8N6Z5"/>
<feature type="region of interest" description="Disordered" evidence="1">
    <location>
        <begin position="472"/>
        <end position="557"/>
    </location>
</feature>
<dbReference type="FunCoup" id="A0A6I8N6Z5">
    <property type="interactions" value="13"/>
</dbReference>
<reference evidence="2 3" key="1">
    <citation type="journal article" date="2008" name="Nature">
        <title>Genome analysis of the platypus reveals unique signatures of evolution.</title>
        <authorList>
            <person name="Warren W.C."/>
            <person name="Hillier L.W."/>
            <person name="Marshall Graves J.A."/>
            <person name="Birney E."/>
            <person name="Ponting C.P."/>
            <person name="Grutzner F."/>
            <person name="Belov K."/>
            <person name="Miller W."/>
            <person name="Clarke L."/>
            <person name="Chinwalla A.T."/>
            <person name="Yang S.P."/>
            <person name="Heger A."/>
            <person name="Locke D.P."/>
            <person name="Miethke P."/>
            <person name="Waters P.D."/>
            <person name="Veyrunes F."/>
            <person name="Fulton L."/>
            <person name="Fulton B."/>
            <person name="Graves T."/>
            <person name="Wallis J."/>
            <person name="Puente X.S."/>
            <person name="Lopez-Otin C."/>
            <person name="Ordonez G.R."/>
            <person name="Eichler E.E."/>
            <person name="Chen L."/>
            <person name="Cheng Z."/>
            <person name="Deakin J.E."/>
            <person name="Alsop A."/>
            <person name="Thompson K."/>
            <person name="Kirby P."/>
            <person name="Papenfuss A.T."/>
            <person name="Wakefield M.J."/>
            <person name="Olender T."/>
            <person name="Lancet D."/>
            <person name="Huttley G.A."/>
            <person name="Smit A.F."/>
            <person name="Pask A."/>
            <person name="Temple-Smith P."/>
            <person name="Batzer M.A."/>
            <person name="Walker J.A."/>
            <person name="Konkel M.K."/>
            <person name="Harris R.S."/>
            <person name="Whittington C.M."/>
            <person name="Wong E.S."/>
            <person name="Gemmell N.J."/>
            <person name="Buschiazzo E."/>
            <person name="Vargas Jentzsch I.M."/>
            <person name="Merkel A."/>
            <person name="Schmitz J."/>
            <person name="Zemann A."/>
            <person name="Churakov G."/>
            <person name="Kriegs J.O."/>
            <person name="Brosius J."/>
            <person name="Murchison E.P."/>
            <person name="Sachidanandam R."/>
            <person name="Smith C."/>
            <person name="Hannon G.J."/>
            <person name="Tsend-Ayush E."/>
            <person name="McMillan D."/>
            <person name="Attenborough R."/>
            <person name="Rens W."/>
            <person name="Ferguson-Smith M."/>
            <person name="Lefevre C.M."/>
            <person name="Sharp J.A."/>
            <person name="Nicholas K.R."/>
            <person name="Ray D.A."/>
            <person name="Kube M."/>
            <person name="Reinhardt R."/>
            <person name="Pringle T.H."/>
            <person name="Taylor J."/>
            <person name="Jones R.C."/>
            <person name="Nixon B."/>
            <person name="Dacheux J.L."/>
            <person name="Niwa H."/>
            <person name="Sekita Y."/>
            <person name="Huang X."/>
            <person name="Stark A."/>
            <person name="Kheradpour P."/>
            <person name="Kellis M."/>
            <person name="Flicek P."/>
            <person name="Chen Y."/>
            <person name="Webber C."/>
            <person name="Hardison R."/>
            <person name="Nelson J."/>
            <person name="Hallsworth-Pepin K."/>
            <person name="Delehaunty K."/>
            <person name="Markovic C."/>
            <person name="Minx P."/>
            <person name="Feng Y."/>
            <person name="Kremitzki C."/>
            <person name="Mitreva M."/>
            <person name="Glasscock J."/>
            <person name="Wylie T."/>
            <person name="Wohldmann P."/>
            <person name="Thiru P."/>
            <person name="Nhan M.N."/>
            <person name="Pohl C.S."/>
            <person name="Smith S.M."/>
            <person name="Hou S."/>
            <person name="Nefedov M."/>
            <person name="de Jong P.J."/>
            <person name="Renfree M.B."/>
            <person name="Mardis E.R."/>
            <person name="Wilson R.K."/>
        </authorList>
    </citation>
    <scope>NUCLEOTIDE SEQUENCE [LARGE SCALE GENOMIC DNA]</scope>
    <source>
        <strain evidence="2 3">Glennie</strain>
    </source>
</reference>
<protein>
    <submittedName>
        <fullName evidence="2">Uncharacterized protein</fullName>
    </submittedName>
</protein>
<dbReference type="InParanoid" id="A0A6I8N6Z5"/>
<accession>A0A6I8N6Z5</accession>
<gene>
    <name evidence="2" type="primary">REDIC1</name>
</gene>
<dbReference type="Pfam" id="PF15089">
    <property type="entry name" value="Redic1-like"/>
    <property type="match status" value="1"/>
</dbReference>
<dbReference type="InterPro" id="IPR027883">
    <property type="entry name" value="Redic1-like"/>
</dbReference>
<evidence type="ECO:0000256" key="1">
    <source>
        <dbReference type="SAM" id="MobiDB-lite"/>
    </source>
</evidence>
<feature type="region of interest" description="Disordered" evidence="1">
    <location>
        <begin position="379"/>
        <end position="405"/>
    </location>
</feature>
<feature type="compositionally biased region" description="Polar residues" evidence="1">
    <location>
        <begin position="541"/>
        <end position="554"/>
    </location>
</feature>
<reference evidence="2" key="2">
    <citation type="submission" date="2025-08" db="UniProtKB">
        <authorList>
            <consortium name="Ensembl"/>
        </authorList>
    </citation>
    <scope>IDENTIFICATION</scope>
    <source>
        <strain evidence="2">Glennie</strain>
    </source>
</reference>
<feature type="compositionally biased region" description="Low complexity" evidence="1">
    <location>
        <begin position="385"/>
        <end position="395"/>
    </location>
</feature>
<dbReference type="Ensembl" id="ENSOANT00000074341.1">
    <property type="protein sequence ID" value="ENSOANP00000036756.1"/>
    <property type="gene ID" value="ENSOANG00000044709.1"/>
</dbReference>
<feature type="region of interest" description="Disordered" evidence="1">
    <location>
        <begin position="651"/>
        <end position="690"/>
    </location>
</feature>
<feature type="compositionally biased region" description="Polar residues" evidence="1">
    <location>
        <begin position="506"/>
        <end position="517"/>
    </location>
</feature>
<dbReference type="PANTHER" id="PTHR35158">
    <property type="entry name" value="CDNA SEQUENCE CN725425"/>
    <property type="match status" value="1"/>
</dbReference>
<proteinExistence type="predicted"/>
<name>A0A6I8N6Z5_ORNAN</name>
<feature type="compositionally biased region" description="Basic and acidic residues" evidence="1">
    <location>
        <begin position="659"/>
        <end position="676"/>
    </location>
</feature>
<reference evidence="2" key="3">
    <citation type="submission" date="2025-09" db="UniProtKB">
        <authorList>
            <consortium name="Ensembl"/>
        </authorList>
    </citation>
    <scope>IDENTIFICATION</scope>
    <source>
        <strain evidence="2">Glennie</strain>
    </source>
</reference>
<dbReference type="Bgee" id="ENSOANG00000044709">
    <property type="expression patterns" value="Expressed in testis"/>
</dbReference>
<organism evidence="2 3">
    <name type="scientific">Ornithorhynchus anatinus</name>
    <name type="common">Duckbill platypus</name>
    <dbReference type="NCBI Taxonomy" id="9258"/>
    <lineage>
        <taxon>Eukaryota</taxon>
        <taxon>Metazoa</taxon>
        <taxon>Chordata</taxon>
        <taxon>Craniata</taxon>
        <taxon>Vertebrata</taxon>
        <taxon>Euteleostomi</taxon>
        <taxon>Mammalia</taxon>
        <taxon>Monotremata</taxon>
        <taxon>Ornithorhynchidae</taxon>
        <taxon>Ornithorhynchus</taxon>
    </lineage>
</organism>